<organism evidence="1 2">
    <name type="scientific">Adhaeretor mobilis</name>
    <dbReference type="NCBI Taxonomy" id="1930276"/>
    <lineage>
        <taxon>Bacteria</taxon>
        <taxon>Pseudomonadati</taxon>
        <taxon>Planctomycetota</taxon>
        <taxon>Planctomycetia</taxon>
        <taxon>Pirellulales</taxon>
        <taxon>Lacipirellulaceae</taxon>
        <taxon>Adhaeretor</taxon>
    </lineage>
</organism>
<name>A0A517MQD1_9BACT</name>
<dbReference type="KEGG" id="amob:HG15A2_03530"/>
<dbReference type="Proteomes" id="UP000319852">
    <property type="component" value="Chromosome"/>
</dbReference>
<dbReference type="EMBL" id="CP036263">
    <property type="protein sequence ID" value="QDS97093.1"/>
    <property type="molecule type" value="Genomic_DNA"/>
</dbReference>
<sequence length="41" mass="4590">MLETGKCGEGEINYGFSESRVKSHTYVYTGGRIMMSYHRGG</sequence>
<evidence type="ECO:0000313" key="2">
    <source>
        <dbReference type="Proteomes" id="UP000319852"/>
    </source>
</evidence>
<evidence type="ECO:0000313" key="1">
    <source>
        <dbReference type="EMBL" id="QDS97093.1"/>
    </source>
</evidence>
<dbReference type="AlphaFoldDB" id="A0A517MQD1"/>
<proteinExistence type="predicted"/>
<reference evidence="1 2" key="1">
    <citation type="submission" date="2019-02" db="EMBL/GenBank/DDBJ databases">
        <title>Deep-cultivation of Planctomycetes and their phenomic and genomic characterization uncovers novel biology.</title>
        <authorList>
            <person name="Wiegand S."/>
            <person name="Jogler M."/>
            <person name="Boedeker C."/>
            <person name="Pinto D."/>
            <person name="Vollmers J."/>
            <person name="Rivas-Marin E."/>
            <person name="Kohn T."/>
            <person name="Peeters S.H."/>
            <person name="Heuer A."/>
            <person name="Rast P."/>
            <person name="Oberbeckmann S."/>
            <person name="Bunk B."/>
            <person name="Jeske O."/>
            <person name="Meyerdierks A."/>
            <person name="Storesund J.E."/>
            <person name="Kallscheuer N."/>
            <person name="Luecker S."/>
            <person name="Lage O.M."/>
            <person name="Pohl T."/>
            <person name="Merkel B.J."/>
            <person name="Hornburger P."/>
            <person name="Mueller R.-W."/>
            <person name="Bruemmer F."/>
            <person name="Labrenz M."/>
            <person name="Spormann A.M."/>
            <person name="Op den Camp H."/>
            <person name="Overmann J."/>
            <person name="Amann R."/>
            <person name="Jetten M.S.M."/>
            <person name="Mascher T."/>
            <person name="Medema M.H."/>
            <person name="Devos D.P."/>
            <person name="Kaster A.-K."/>
            <person name="Ovreas L."/>
            <person name="Rohde M."/>
            <person name="Galperin M.Y."/>
            <person name="Jogler C."/>
        </authorList>
    </citation>
    <scope>NUCLEOTIDE SEQUENCE [LARGE SCALE GENOMIC DNA]</scope>
    <source>
        <strain evidence="1 2">HG15A2</strain>
    </source>
</reference>
<accession>A0A517MQD1</accession>
<keyword evidence="2" id="KW-1185">Reference proteome</keyword>
<gene>
    <name evidence="1" type="ORF">HG15A2_03530</name>
</gene>
<protein>
    <submittedName>
        <fullName evidence="1">Uncharacterized protein</fullName>
    </submittedName>
</protein>